<protein>
    <recommendedName>
        <fullName evidence="3">Lipoprotein</fullName>
    </recommendedName>
</protein>
<dbReference type="AlphaFoldDB" id="A0A7H0VHD5"/>
<evidence type="ECO:0000313" key="1">
    <source>
        <dbReference type="EMBL" id="QNR25133.1"/>
    </source>
</evidence>
<organism evidence="1 2">
    <name type="scientific">Croceimicrobium hydrocarbonivorans</name>
    <dbReference type="NCBI Taxonomy" id="2761580"/>
    <lineage>
        <taxon>Bacteria</taxon>
        <taxon>Pseudomonadati</taxon>
        <taxon>Bacteroidota</taxon>
        <taxon>Flavobacteriia</taxon>
        <taxon>Flavobacteriales</taxon>
        <taxon>Owenweeksiaceae</taxon>
        <taxon>Croceimicrobium</taxon>
    </lineage>
</organism>
<proteinExistence type="predicted"/>
<dbReference type="PROSITE" id="PS51257">
    <property type="entry name" value="PROKAR_LIPOPROTEIN"/>
    <property type="match status" value="1"/>
</dbReference>
<reference evidence="1 2" key="1">
    <citation type="submission" date="2020-08" db="EMBL/GenBank/DDBJ databases">
        <title>Croceimicrobium hydrocarbonivorans gen. nov., sp. nov., a novel marine bacterium isolated from a bacterial consortium that degrades polyethylene terephthalate.</title>
        <authorList>
            <person name="Liu R."/>
        </authorList>
    </citation>
    <scope>NUCLEOTIDE SEQUENCE [LARGE SCALE GENOMIC DNA]</scope>
    <source>
        <strain evidence="1 2">A20-9</strain>
    </source>
</reference>
<accession>A0A7H0VHD5</accession>
<dbReference type="KEGG" id="chyd:H4K34_04655"/>
<dbReference type="EMBL" id="CP060139">
    <property type="protein sequence ID" value="QNR25133.1"/>
    <property type="molecule type" value="Genomic_DNA"/>
</dbReference>
<sequence>MKFLIPIIVLISTFSCKSELDNHEVQLRETDSLKTRELINQILEREQKFPRFPSCISEKPRAIELRRYKQFDQILNTYLDIRDSIHLKIQKEKFKDFKISPELAGKLQIITEYDFEKFENQSKTKGTDFFEILDSLCVNGYFSISKPIFNETFDLAVVQTGVICGGFCGGGEMTIYEWINGKWLEKEIVSVWVS</sequence>
<name>A0A7H0VHD5_9FLAO</name>
<dbReference type="Proteomes" id="UP000516305">
    <property type="component" value="Chromosome"/>
</dbReference>
<dbReference type="RefSeq" id="WP_210759658.1">
    <property type="nucleotide sequence ID" value="NZ_CP060139.1"/>
</dbReference>
<gene>
    <name evidence="1" type="ORF">H4K34_04655</name>
</gene>
<evidence type="ECO:0008006" key="3">
    <source>
        <dbReference type="Google" id="ProtNLM"/>
    </source>
</evidence>
<evidence type="ECO:0000313" key="2">
    <source>
        <dbReference type="Proteomes" id="UP000516305"/>
    </source>
</evidence>
<keyword evidence="2" id="KW-1185">Reference proteome</keyword>